<evidence type="ECO:0000313" key="1">
    <source>
        <dbReference type="EMBL" id="KKL27084.1"/>
    </source>
</evidence>
<proteinExistence type="predicted"/>
<reference evidence="1" key="1">
    <citation type="journal article" date="2015" name="Nature">
        <title>Complex archaea that bridge the gap between prokaryotes and eukaryotes.</title>
        <authorList>
            <person name="Spang A."/>
            <person name="Saw J.H."/>
            <person name="Jorgensen S.L."/>
            <person name="Zaremba-Niedzwiedzka K."/>
            <person name="Martijn J."/>
            <person name="Lind A.E."/>
            <person name="van Eijk R."/>
            <person name="Schleper C."/>
            <person name="Guy L."/>
            <person name="Ettema T.J."/>
        </authorList>
    </citation>
    <scope>NUCLEOTIDE SEQUENCE</scope>
</reference>
<organism evidence="1">
    <name type="scientific">marine sediment metagenome</name>
    <dbReference type="NCBI Taxonomy" id="412755"/>
    <lineage>
        <taxon>unclassified sequences</taxon>
        <taxon>metagenomes</taxon>
        <taxon>ecological metagenomes</taxon>
    </lineage>
</organism>
<name>A0A0F9BYX5_9ZZZZ</name>
<comment type="caution">
    <text evidence="1">The sequence shown here is derived from an EMBL/GenBank/DDBJ whole genome shotgun (WGS) entry which is preliminary data.</text>
</comment>
<dbReference type="AlphaFoldDB" id="A0A0F9BYX5"/>
<accession>A0A0F9BYX5</accession>
<protein>
    <submittedName>
        <fullName evidence="1">Uncharacterized protein</fullName>
    </submittedName>
</protein>
<dbReference type="EMBL" id="LAZR01035598">
    <property type="protein sequence ID" value="KKL27084.1"/>
    <property type="molecule type" value="Genomic_DNA"/>
</dbReference>
<gene>
    <name evidence="1" type="ORF">LCGC14_2388690</name>
</gene>
<sequence length="45" mass="4954">MPEWLVWFNVIAVSLGIDTTVKGPRAASLQVLGMSGDMGRCYRKV</sequence>